<evidence type="ECO:0000256" key="8">
    <source>
        <dbReference type="SAM" id="SignalP"/>
    </source>
</evidence>
<evidence type="ECO:0000256" key="6">
    <source>
        <dbReference type="ARBA" id="ARBA00025321"/>
    </source>
</evidence>
<evidence type="ECO:0000256" key="1">
    <source>
        <dbReference type="ARBA" id="ARBA00004167"/>
    </source>
</evidence>
<keyword evidence="5" id="KW-0430">Lectin</keyword>
<gene>
    <name evidence="9" type="ORF">NYR54_12915</name>
</gene>
<keyword evidence="4" id="KW-1003">Cell membrane</keyword>
<evidence type="ECO:0000313" key="9">
    <source>
        <dbReference type="EMBL" id="MCT8991181.1"/>
    </source>
</evidence>
<sequence>MRRIFKTAVLGLAVAATTLSAIPAQADHRWHRHHHRHHDRGGELAAGLAGLAFGAIVGGILSQPSGRVYIDPPAPRYRYYGPAPAYSGPVTYYRAEPWSPEWYRACSIRYRSFDPRSGTYLGYDGHRHFCEIR</sequence>
<keyword evidence="10" id="KW-1185">Reference proteome</keyword>
<evidence type="ECO:0000313" key="10">
    <source>
        <dbReference type="Proteomes" id="UP001149009"/>
    </source>
</evidence>
<comment type="subcellular location">
    <subcellularLocation>
        <location evidence="1">Membrane</location>
        <topology evidence="1">Single-pass membrane protein</topology>
    </subcellularLocation>
</comment>
<keyword evidence="7" id="KW-0812">Transmembrane</keyword>
<dbReference type="Pfam" id="PF07886">
    <property type="entry name" value="BA14K"/>
    <property type="match status" value="1"/>
</dbReference>
<comment type="caution">
    <text evidence="9">The sequence shown here is derived from an EMBL/GenBank/DDBJ whole genome shotgun (WGS) entry which is preliminary data.</text>
</comment>
<dbReference type="GO" id="GO:0016020">
    <property type="term" value="C:membrane"/>
    <property type="evidence" value="ECO:0007669"/>
    <property type="project" value="UniProtKB-SubCell"/>
</dbReference>
<accession>A0A9X2XAP2</accession>
<dbReference type="Proteomes" id="UP001149009">
    <property type="component" value="Unassembled WGS sequence"/>
</dbReference>
<dbReference type="GO" id="GO:0030246">
    <property type="term" value="F:carbohydrate binding"/>
    <property type="evidence" value="ECO:0007669"/>
    <property type="project" value="UniProtKB-KW"/>
</dbReference>
<evidence type="ECO:0000256" key="5">
    <source>
        <dbReference type="ARBA" id="ARBA00022734"/>
    </source>
</evidence>
<feature type="transmembrane region" description="Helical" evidence="7">
    <location>
        <begin position="42"/>
        <end position="61"/>
    </location>
</feature>
<feature type="chain" id="PRO_5040805007" description="Lectin-like protein BA14k" evidence="8">
    <location>
        <begin position="27"/>
        <end position="133"/>
    </location>
</feature>
<keyword evidence="8" id="KW-0732">Signal</keyword>
<proteinExistence type="inferred from homology"/>
<dbReference type="InterPro" id="IPR012413">
    <property type="entry name" value="BA14K"/>
</dbReference>
<feature type="signal peptide" evidence="8">
    <location>
        <begin position="1"/>
        <end position="26"/>
    </location>
</feature>
<reference evidence="9" key="1">
    <citation type="submission" date="2022-08" db="EMBL/GenBank/DDBJ databases">
        <title>Chelativorans sichuanense sp. nov., a paraffin oil-degrading bacterium isolated from a mixture of oil-based drill cuttings and paddy soil.</title>
        <authorList>
            <person name="Yu J."/>
            <person name="Liu H."/>
            <person name="Chen Q."/>
        </authorList>
    </citation>
    <scope>NUCLEOTIDE SEQUENCE</scope>
    <source>
        <strain evidence="9">SCAU 2101</strain>
    </source>
</reference>
<comment type="function">
    <text evidence="6">Has immunoglobulin-binding and hemagglutination properties, and can bind to mannose. Essential for virulence. May be involved in LPS biosynthesis or polysaccharide transport.</text>
</comment>
<evidence type="ECO:0000256" key="3">
    <source>
        <dbReference type="ARBA" id="ARBA00020552"/>
    </source>
</evidence>
<evidence type="ECO:0000256" key="2">
    <source>
        <dbReference type="ARBA" id="ARBA00010270"/>
    </source>
</evidence>
<name>A0A9X2XAP2_9HYPH</name>
<keyword evidence="7" id="KW-1133">Transmembrane helix</keyword>
<organism evidence="9 10">
    <name type="scientific">Chelativorans petroleitrophicus</name>
    <dbReference type="NCBI Taxonomy" id="2975484"/>
    <lineage>
        <taxon>Bacteria</taxon>
        <taxon>Pseudomonadati</taxon>
        <taxon>Pseudomonadota</taxon>
        <taxon>Alphaproteobacteria</taxon>
        <taxon>Hyphomicrobiales</taxon>
        <taxon>Phyllobacteriaceae</taxon>
        <taxon>Chelativorans</taxon>
    </lineage>
</organism>
<keyword evidence="7" id="KW-0472">Membrane</keyword>
<evidence type="ECO:0000256" key="4">
    <source>
        <dbReference type="ARBA" id="ARBA00022475"/>
    </source>
</evidence>
<dbReference type="RefSeq" id="WP_261516087.1">
    <property type="nucleotide sequence ID" value="NZ_JAODNV010000013.1"/>
</dbReference>
<evidence type="ECO:0000256" key="7">
    <source>
        <dbReference type="SAM" id="Phobius"/>
    </source>
</evidence>
<dbReference type="EMBL" id="JAODNV010000013">
    <property type="protein sequence ID" value="MCT8991181.1"/>
    <property type="molecule type" value="Genomic_DNA"/>
</dbReference>
<comment type="similarity">
    <text evidence="2">Belongs to the BA14k family.</text>
</comment>
<protein>
    <recommendedName>
        <fullName evidence="3">Lectin-like protein BA14k</fullName>
    </recommendedName>
</protein>
<dbReference type="AlphaFoldDB" id="A0A9X2XAP2"/>